<accession>A0A0N4XRJ2</accession>
<dbReference type="Proteomes" id="UP000271162">
    <property type="component" value="Unassembled WGS sequence"/>
</dbReference>
<keyword evidence="1" id="KW-0472">Membrane</keyword>
<dbReference type="AlphaFoldDB" id="A0A0N4XRJ2"/>
<keyword evidence="1" id="KW-1133">Transmembrane helix</keyword>
<organism evidence="4">
    <name type="scientific">Nippostrongylus brasiliensis</name>
    <name type="common">Rat hookworm</name>
    <dbReference type="NCBI Taxonomy" id="27835"/>
    <lineage>
        <taxon>Eukaryota</taxon>
        <taxon>Metazoa</taxon>
        <taxon>Ecdysozoa</taxon>
        <taxon>Nematoda</taxon>
        <taxon>Chromadorea</taxon>
        <taxon>Rhabditida</taxon>
        <taxon>Rhabditina</taxon>
        <taxon>Rhabditomorpha</taxon>
        <taxon>Strongyloidea</taxon>
        <taxon>Heligmosomidae</taxon>
        <taxon>Nippostrongylus</taxon>
    </lineage>
</organism>
<dbReference type="STRING" id="27835.A0A0N4XRJ2"/>
<sequence>MPSQPTSYANPLSTFQNGGYYATVGRNSNYSTYGQQMKNTPMPFSYTNGGTVKNNTSIYSSHNDTTRPIYSTSHLNGQLNDMSLQSSIPPEQVGFLLYFLLCFFLFLI</sequence>
<gene>
    <name evidence="2" type="ORF">NBR_LOCUS5144</name>
</gene>
<evidence type="ECO:0000313" key="3">
    <source>
        <dbReference type="Proteomes" id="UP000271162"/>
    </source>
</evidence>
<reference evidence="4" key="1">
    <citation type="submission" date="2017-02" db="UniProtKB">
        <authorList>
            <consortium name="WormBaseParasite"/>
        </authorList>
    </citation>
    <scope>IDENTIFICATION</scope>
</reference>
<proteinExistence type="predicted"/>
<keyword evidence="3" id="KW-1185">Reference proteome</keyword>
<reference evidence="2 3" key="2">
    <citation type="submission" date="2018-11" db="EMBL/GenBank/DDBJ databases">
        <authorList>
            <consortium name="Pathogen Informatics"/>
        </authorList>
    </citation>
    <scope>NUCLEOTIDE SEQUENCE [LARGE SCALE GENOMIC DNA]</scope>
</reference>
<feature type="transmembrane region" description="Helical" evidence="1">
    <location>
        <begin position="88"/>
        <end position="107"/>
    </location>
</feature>
<keyword evidence="1" id="KW-0812">Transmembrane</keyword>
<name>A0A0N4XRJ2_NIPBR</name>
<evidence type="ECO:0000313" key="4">
    <source>
        <dbReference type="WBParaSite" id="NBR_0000514401-mRNA-1"/>
    </source>
</evidence>
<protein>
    <submittedName>
        <fullName evidence="2 4">Uncharacterized protein</fullName>
    </submittedName>
</protein>
<evidence type="ECO:0000256" key="1">
    <source>
        <dbReference type="SAM" id="Phobius"/>
    </source>
</evidence>
<dbReference type="WBParaSite" id="NBR_0000514401-mRNA-1">
    <property type="protein sequence ID" value="NBR_0000514401-mRNA-1"/>
    <property type="gene ID" value="NBR_0000514401"/>
</dbReference>
<evidence type="ECO:0000313" key="2">
    <source>
        <dbReference type="EMBL" id="VDL68733.1"/>
    </source>
</evidence>
<dbReference type="EMBL" id="UYSL01011553">
    <property type="protein sequence ID" value="VDL68733.1"/>
    <property type="molecule type" value="Genomic_DNA"/>
</dbReference>